<feature type="compositionally biased region" description="Basic and acidic residues" evidence="10">
    <location>
        <begin position="378"/>
        <end position="388"/>
    </location>
</feature>
<comment type="catalytic activity">
    <reaction evidence="7">
        <text>L-methionine + H2O = methanethiol + 2-oxobutanoate + NH4(+)</text>
        <dbReference type="Rhea" id="RHEA:23800"/>
        <dbReference type="ChEBI" id="CHEBI:15377"/>
        <dbReference type="ChEBI" id="CHEBI:16007"/>
        <dbReference type="ChEBI" id="CHEBI:16763"/>
        <dbReference type="ChEBI" id="CHEBI:28938"/>
        <dbReference type="ChEBI" id="CHEBI:57844"/>
        <dbReference type="EC" id="4.4.1.11"/>
    </reaction>
    <physiologicalReaction direction="left-to-right" evidence="7">
        <dbReference type="Rhea" id="RHEA:23801"/>
    </physiologicalReaction>
</comment>
<dbReference type="InterPro" id="IPR015422">
    <property type="entry name" value="PyrdxlP-dep_Trfase_small"/>
</dbReference>
<name>K6XAS1_9MICO</name>
<dbReference type="EMBL" id="BAHD01000029">
    <property type="protein sequence ID" value="GAB95904.1"/>
    <property type="molecule type" value="Genomic_DNA"/>
</dbReference>
<dbReference type="GO" id="GO:0005737">
    <property type="term" value="C:cytoplasm"/>
    <property type="evidence" value="ECO:0007669"/>
    <property type="project" value="TreeGrafter"/>
</dbReference>
<evidence type="ECO:0000256" key="9">
    <source>
        <dbReference type="RuleBase" id="RU362118"/>
    </source>
</evidence>
<dbReference type="Gene3D" id="3.40.640.10">
    <property type="entry name" value="Type I PLP-dependent aspartate aminotransferase-like (Major domain)"/>
    <property type="match status" value="1"/>
</dbReference>
<dbReference type="InterPro" id="IPR015421">
    <property type="entry name" value="PyrdxlP-dep_Trfase_major"/>
</dbReference>
<evidence type="ECO:0000256" key="2">
    <source>
        <dbReference type="ARBA" id="ARBA00009077"/>
    </source>
</evidence>
<dbReference type="GO" id="GO:0030170">
    <property type="term" value="F:pyridoxal phosphate binding"/>
    <property type="evidence" value="ECO:0007669"/>
    <property type="project" value="InterPro"/>
</dbReference>
<dbReference type="GO" id="GO:0047982">
    <property type="term" value="F:homocysteine desulfhydrase activity"/>
    <property type="evidence" value="ECO:0007669"/>
    <property type="project" value="UniProtKB-EC"/>
</dbReference>
<evidence type="ECO:0000313" key="12">
    <source>
        <dbReference type="Proteomes" id="UP000008366"/>
    </source>
</evidence>
<dbReference type="InterPro" id="IPR054542">
    <property type="entry name" value="Cys_met_metab_PP"/>
</dbReference>
<organism evidence="11 12">
    <name type="scientific">Kineosphaera limosa NBRC 100340</name>
    <dbReference type="NCBI Taxonomy" id="1184609"/>
    <lineage>
        <taxon>Bacteria</taxon>
        <taxon>Bacillati</taxon>
        <taxon>Actinomycetota</taxon>
        <taxon>Actinomycetes</taxon>
        <taxon>Micrococcales</taxon>
        <taxon>Dermatophilaceae</taxon>
        <taxon>Kineosphaera</taxon>
    </lineage>
</organism>
<evidence type="ECO:0000256" key="6">
    <source>
        <dbReference type="ARBA" id="ARBA00048780"/>
    </source>
</evidence>
<dbReference type="PANTHER" id="PTHR11808">
    <property type="entry name" value="TRANS-SULFURATION ENZYME FAMILY MEMBER"/>
    <property type="match status" value="1"/>
</dbReference>
<comment type="catalytic activity">
    <reaction evidence="6">
        <text>L-homocysteine + H2O = 2-oxobutanoate + hydrogen sulfide + NH4(+) + H(+)</text>
        <dbReference type="Rhea" id="RHEA:14501"/>
        <dbReference type="ChEBI" id="CHEBI:15377"/>
        <dbReference type="ChEBI" id="CHEBI:15378"/>
        <dbReference type="ChEBI" id="CHEBI:16763"/>
        <dbReference type="ChEBI" id="CHEBI:28938"/>
        <dbReference type="ChEBI" id="CHEBI:29919"/>
        <dbReference type="ChEBI" id="CHEBI:58199"/>
        <dbReference type="EC" id="4.4.1.2"/>
    </reaction>
    <physiologicalReaction direction="left-to-right" evidence="6">
        <dbReference type="Rhea" id="RHEA:14502"/>
    </physiologicalReaction>
</comment>
<evidence type="ECO:0000256" key="5">
    <source>
        <dbReference type="ARBA" id="ARBA00047199"/>
    </source>
</evidence>
<evidence type="ECO:0000256" key="7">
    <source>
        <dbReference type="ARBA" id="ARBA00052699"/>
    </source>
</evidence>
<dbReference type="STRING" id="1184609.KILIM_029_00130"/>
<gene>
    <name evidence="11" type="ORF">KILIM_029_00130</name>
</gene>
<dbReference type="GO" id="GO:0003962">
    <property type="term" value="F:cystathionine gamma-synthase activity"/>
    <property type="evidence" value="ECO:0007669"/>
    <property type="project" value="TreeGrafter"/>
</dbReference>
<evidence type="ECO:0000256" key="4">
    <source>
        <dbReference type="ARBA" id="ARBA00047175"/>
    </source>
</evidence>
<dbReference type="GO" id="GO:0018826">
    <property type="term" value="F:methionine gamma-lyase activity"/>
    <property type="evidence" value="ECO:0007669"/>
    <property type="project" value="UniProtKB-EC"/>
</dbReference>
<proteinExistence type="inferred from homology"/>
<dbReference type="PROSITE" id="PS00868">
    <property type="entry name" value="CYS_MET_METAB_PP"/>
    <property type="match status" value="1"/>
</dbReference>
<comment type="caution">
    <text evidence="11">The sequence shown here is derived from an EMBL/GenBank/DDBJ whole genome shotgun (WGS) entry which is preliminary data.</text>
</comment>
<dbReference type="eggNOG" id="COG0626">
    <property type="taxonomic scope" value="Bacteria"/>
</dbReference>
<comment type="cofactor">
    <cofactor evidence="1 9">
        <name>pyridoxal 5'-phosphate</name>
        <dbReference type="ChEBI" id="CHEBI:597326"/>
    </cofactor>
</comment>
<dbReference type="Pfam" id="PF01053">
    <property type="entry name" value="Cys_Met_Meta_PP"/>
    <property type="match status" value="1"/>
</dbReference>
<dbReference type="PIRSF" id="PIRSF001434">
    <property type="entry name" value="CGS"/>
    <property type="match status" value="1"/>
</dbReference>
<evidence type="ECO:0000256" key="3">
    <source>
        <dbReference type="ARBA" id="ARBA00022898"/>
    </source>
</evidence>
<sequence>MSGVGTAGPGEDSSGLAPATRCVALGRPAPVGGAPVNPPIVLSSTFHHGGDRVYARESTPTTEAFEAALGGLEGGRALAFASGMAAAAATLALVPVGGVVVAPRSAYMGVLTLLREGAAEGRYTVREVDPTDTQAVVAALPGADLVWLESPSNPLLDVADLPALLAAAREHGVTSVVDNTFPTPLGARPLDLGADIVMHSATKYLAGHSDLLLGALVTADRIPDVHDRLAHHRHLHGATAGVFDAWLALRGLRTLAVRFERACANAADLAGRLADHPAVQRVRFPGAGAMLAIEVRGGAPAAEAVCAATRLWVHSTSLGGVESQLERRRRYASEPDVVPDSLVRLSVGIEDIEDLWADLAQALAHAHDRTAAPAAGDRPQESGHDRHR</sequence>
<dbReference type="GO" id="GO:0019343">
    <property type="term" value="P:cysteine biosynthetic process via cystathionine"/>
    <property type="evidence" value="ECO:0007669"/>
    <property type="project" value="TreeGrafter"/>
</dbReference>
<dbReference type="EC" id="4.4.1.2" evidence="4"/>
<dbReference type="GO" id="GO:0019346">
    <property type="term" value="P:transsulfuration"/>
    <property type="evidence" value="ECO:0007669"/>
    <property type="project" value="InterPro"/>
</dbReference>
<evidence type="ECO:0000256" key="1">
    <source>
        <dbReference type="ARBA" id="ARBA00001933"/>
    </source>
</evidence>
<feature type="region of interest" description="Disordered" evidence="10">
    <location>
        <begin position="367"/>
        <end position="388"/>
    </location>
</feature>
<keyword evidence="3 8" id="KW-0663">Pyridoxal phosphate</keyword>
<evidence type="ECO:0000256" key="8">
    <source>
        <dbReference type="PIRSR" id="PIRSR001434-2"/>
    </source>
</evidence>
<keyword evidence="12" id="KW-1185">Reference proteome</keyword>
<dbReference type="InterPro" id="IPR015424">
    <property type="entry name" value="PyrdxlP-dep_Trfase"/>
</dbReference>
<dbReference type="Gene3D" id="3.90.1150.10">
    <property type="entry name" value="Aspartate Aminotransferase, domain 1"/>
    <property type="match status" value="1"/>
</dbReference>
<dbReference type="Proteomes" id="UP000008366">
    <property type="component" value="Unassembled WGS sequence"/>
</dbReference>
<protein>
    <recommendedName>
        <fullName evidence="4">homocysteine desulfhydrase</fullName>
        <ecNumber evidence="4">4.4.1.2</ecNumber>
    </recommendedName>
    <alternativeName>
        <fullName evidence="5">Homocysteine desulfhydrase</fullName>
    </alternativeName>
</protein>
<dbReference type="FunFam" id="3.40.640.10:FF:000046">
    <property type="entry name" value="Cystathionine gamma-lyase"/>
    <property type="match status" value="1"/>
</dbReference>
<dbReference type="GO" id="GO:0004123">
    <property type="term" value="F:cystathionine gamma-lyase activity"/>
    <property type="evidence" value="ECO:0007669"/>
    <property type="project" value="TreeGrafter"/>
</dbReference>
<dbReference type="InterPro" id="IPR000277">
    <property type="entry name" value="Cys/Met-Metab_PyrdxlP-dep_enz"/>
</dbReference>
<feature type="modified residue" description="N6-(pyridoxal phosphate)lysine" evidence="8">
    <location>
        <position position="203"/>
    </location>
</feature>
<comment type="similarity">
    <text evidence="2 9">Belongs to the trans-sulfuration enzymes family.</text>
</comment>
<dbReference type="RefSeq" id="WP_006592436.1">
    <property type="nucleotide sequence ID" value="NZ_BAHD01000029.1"/>
</dbReference>
<accession>K6XAS1</accession>
<dbReference type="SUPFAM" id="SSF53383">
    <property type="entry name" value="PLP-dependent transferases"/>
    <property type="match status" value="1"/>
</dbReference>
<evidence type="ECO:0000256" key="10">
    <source>
        <dbReference type="SAM" id="MobiDB-lite"/>
    </source>
</evidence>
<dbReference type="AlphaFoldDB" id="K6XAS1"/>
<keyword evidence="11" id="KW-0456">Lyase</keyword>
<reference evidence="11 12" key="1">
    <citation type="submission" date="2012-08" db="EMBL/GenBank/DDBJ databases">
        <title>Whole genome shotgun sequence of Kineosphaera limosa NBRC 100340.</title>
        <authorList>
            <person name="Yoshida I."/>
            <person name="Isaki S."/>
            <person name="Hosoyama A."/>
            <person name="Tsuchikane K."/>
            <person name="Katsumata H."/>
            <person name="Ando Y."/>
            <person name="Ohji S."/>
            <person name="Hamada M."/>
            <person name="Tamura T."/>
            <person name="Yamazoe A."/>
            <person name="Yamazaki S."/>
            <person name="Fujita N."/>
        </authorList>
    </citation>
    <scope>NUCLEOTIDE SEQUENCE [LARGE SCALE GENOMIC DNA]</scope>
    <source>
        <strain evidence="11 12">NBRC 100340</strain>
    </source>
</reference>
<evidence type="ECO:0000313" key="11">
    <source>
        <dbReference type="EMBL" id="GAB95904.1"/>
    </source>
</evidence>
<dbReference type="PANTHER" id="PTHR11808:SF15">
    <property type="entry name" value="CYSTATHIONINE GAMMA-LYASE"/>
    <property type="match status" value="1"/>
</dbReference>